<dbReference type="OrthoDB" id="47007at2759"/>
<dbReference type="Proteomes" id="UP001138500">
    <property type="component" value="Unassembled WGS sequence"/>
</dbReference>
<dbReference type="PANTHER" id="PTHR43899:SF13">
    <property type="entry name" value="RH59310P"/>
    <property type="match status" value="1"/>
</dbReference>
<dbReference type="InterPro" id="IPR002347">
    <property type="entry name" value="SDR_fam"/>
</dbReference>
<feature type="transmembrane region" description="Helical" evidence="5">
    <location>
        <begin position="42"/>
        <end position="63"/>
    </location>
</feature>
<reference evidence="6 7" key="2">
    <citation type="journal article" date="2021" name="Curr. Genet.">
        <title>Genetic response to nitrogen starvation in the aggressive Eucalyptus foliar pathogen Teratosphaeria destructans.</title>
        <authorList>
            <person name="Havenga M."/>
            <person name="Wingfield B.D."/>
            <person name="Wingfield M.J."/>
            <person name="Dreyer L.L."/>
            <person name="Roets F."/>
            <person name="Aylward J."/>
        </authorList>
    </citation>
    <scope>NUCLEOTIDE SEQUENCE [LARGE SCALE GENOMIC DNA]</scope>
    <source>
        <strain evidence="6">CMW44962</strain>
    </source>
</reference>
<dbReference type="PANTHER" id="PTHR43899">
    <property type="entry name" value="RH59310P"/>
    <property type="match status" value="1"/>
</dbReference>
<comment type="caution">
    <text evidence="6">The sequence shown here is derived from an EMBL/GenBank/DDBJ whole genome shotgun (WGS) entry which is preliminary data.</text>
</comment>
<evidence type="ECO:0000256" key="4">
    <source>
        <dbReference type="ARBA" id="ARBA00023002"/>
    </source>
</evidence>
<keyword evidence="3" id="KW-0521">NADP</keyword>
<evidence type="ECO:0000313" key="7">
    <source>
        <dbReference type="Proteomes" id="UP001138500"/>
    </source>
</evidence>
<dbReference type="InterPro" id="IPR036291">
    <property type="entry name" value="NAD(P)-bd_dom_sf"/>
</dbReference>
<dbReference type="EMBL" id="RIBY02002123">
    <property type="protein sequence ID" value="KAH9825418.1"/>
    <property type="molecule type" value="Genomic_DNA"/>
</dbReference>
<comment type="subcellular location">
    <subcellularLocation>
        <location evidence="1">Endoplasmic reticulum</location>
    </subcellularLocation>
</comment>
<dbReference type="PROSITE" id="PS00061">
    <property type="entry name" value="ADH_SHORT"/>
    <property type="match status" value="1"/>
</dbReference>
<dbReference type="Gene3D" id="3.40.50.720">
    <property type="entry name" value="NAD(P)-binding Rossmann-like Domain"/>
    <property type="match status" value="1"/>
</dbReference>
<dbReference type="GO" id="GO:0005783">
    <property type="term" value="C:endoplasmic reticulum"/>
    <property type="evidence" value="ECO:0007669"/>
    <property type="project" value="UniProtKB-SubCell"/>
</dbReference>
<sequence length="357" mass="39545">MASTSTDEINELAKHLPPSLGFVVFWARRIRRLVDTDATRTVALGLGLLHLAYALYSILLWVWRSIRPSRLNIYCHAETGSWALVTGASDGIGRAFAEELLARGFNVLLHGRNQPKLHALQQSLQARFPHRTLDHVVADAARPDHPEQTVLERVHRLPGKLTVLVNNVGGIHQEPLFLALDHLTPHDLSATINCNLRFPTLLTAALLPTLKSTQPSLILNCGSFGGVVACPYITTYTATKAYIHNFTEGLRRELLAEGFQPVLRPEVRGIEVMGLVIGNVLSRSNKEEMPYFTISAGACARGALRRVGSGKALECVSWRQALLFWVMQCLPARTLDGITVDTMRRRVELERAKGKSD</sequence>
<keyword evidence="5" id="KW-1133">Transmembrane helix</keyword>
<name>A0A9W7SNH2_9PEZI</name>
<evidence type="ECO:0000256" key="1">
    <source>
        <dbReference type="ARBA" id="ARBA00004240"/>
    </source>
</evidence>
<keyword evidence="4" id="KW-0560">Oxidoreductase</keyword>
<evidence type="ECO:0000256" key="2">
    <source>
        <dbReference type="ARBA" id="ARBA00006484"/>
    </source>
</evidence>
<organism evidence="6 7">
    <name type="scientific">Teratosphaeria destructans</name>
    <dbReference type="NCBI Taxonomy" id="418781"/>
    <lineage>
        <taxon>Eukaryota</taxon>
        <taxon>Fungi</taxon>
        <taxon>Dikarya</taxon>
        <taxon>Ascomycota</taxon>
        <taxon>Pezizomycotina</taxon>
        <taxon>Dothideomycetes</taxon>
        <taxon>Dothideomycetidae</taxon>
        <taxon>Mycosphaerellales</taxon>
        <taxon>Teratosphaeriaceae</taxon>
        <taxon>Teratosphaeria</taxon>
    </lineage>
</organism>
<keyword evidence="5" id="KW-0812">Transmembrane</keyword>
<gene>
    <name evidence="6" type="ORF">Tdes44962_MAKER04259</name>
</gene>
<evidence type="ECO:0000256" key="3">
    <source>
        <dbReference type="ARBA" id="ARBA00022857"/>
    </source>
</evidence>
<dbReference type="InterPro" id="IPR020904">
    <property type="entry name" value="Sc_DH/Rdtase_CS"/>
</dbReference>
<dbReference type="PRINTS" id="PR00081">
    <property type="entry name" value="GDHRDH"/>
</dbReference>
<keyword evidence="5" id="KW-0472">Membrane</keyword>
<accession>A0A9W7SNH2</accession>
<dbReference type="GO" id="GO:0016491">
    <property type="term" value="F:oxidoreductase activity"/>
    <property type="evidence" value="ECO:0007669"/>
    <property type="project" value="UniProtKB-KW"/>
</dbReference>
<evidence type="ECO:0000313" key="6">
    <source>
        <dbReference type="EMBL" id="KAH9825418.1"/>
    </source>
</evidence>
<dbReference type="Pfam" id="PF00106">
    <property type="entry name" value="adh_short"/>
    <property type="match status" value="1"/>
</dbReference>
<protein>
    <submittedName>
        <fullName evidence="6">Steroid dehydrogenase 4</fullName>
    </submittedName>
</protein>
<comment type="similarity">
    <text evidence="2">Belongs to the short-chain dehydrogenases/reductases (SDR) family.</text>
</comment>
<dbReference type="PIRSF" id="PIRSF000126">
    <property type="entry name" value="11-beta-HSD1"/>
    <property type="match status" value="1"/>
</dbReference>
<reference evidence="6 7" key="1">
    <citation type="journal article" date="2018" name="IMA Fungus">
        <title>IMA Genome-F 10: Nine draft genome sequences of Claviceps purpurea s.lat., including C. arundinis, C. humidiphila, and C. cf. spartinae, pseudomolecules for the pitch canker pathogen Fusarium circinatum, draft genome of Davidsoniella eucalypti, Grosmannia galeiformis, Quambalaria eucalypti, and Teratosphaeria destructans.</title>
        <authorList>
            <person name="Wingfield B.D."/>
            <person name="Liu M."/>
            <person name="Nguyen H.D."/>
            <person name="Lane F.A."/>
            <person name="Morgan S.W."/>
            <person name="De Vos L."/>
            <person name="Wilken P.M."/>
            <person name="Duong T.A."/>
            <person name="Aylward J."/>
            <person name="Coetzee M.P."/>
            <person name="Dadej K."/>
            <person name="De Beer Z.W."/>
            <person name="Findlay W."/>
            <person name="Havenga M."/>
            <person name="Kolarik M."/>
            <person name="Menzies J.G."/>
            <person name="Naidoo K."/>
            <person name="Pochopski O."/>
            <person name="Shoukouhi P."/>
            <person name="Santana Q.C."/>
            <person name="Seifert K.A."/>
            <person name="Soal N."/>
            <person name="Steenkamp E.T."/>
            <person name="Tatham C.T."/>
            <person name="van der Nest M.A."/>
            <person name="Wingfield M.J."/>
        </authorList>
    </citation>
    <scope>NUCLEOTIDE SEQUENCE [LARGE SCALE GENOMIC DNA]</scope>
    <source>
        <strain evidence="6">CMW44962</strain>
    </source>
</reference>
<evidence type="ECO:0000256" key="5">
    <source>
        <dbReference type="SAM" id="Phobius"/>
    </source>
</evidence>
<proteinExistence type="inferred from homology"/>
<dbReference type="SUPFAM" id="SSF51735">
    <property type="entry name" value="NAD(P)-binding Rossmann-fold domains"/>
    <property type="match status" value="1"/>
</dbReference>
<dbReference type="InterPro" id="IPR051019">
    <property type="entry name" value="VLCFA-Steroid_DH"/>
</dbReference>
<keyword evidence="7" id="KW-1185">Reference proteome</keyword>
<dbReference type="AlphaFoldDB" id="A0A9W7SNH2"/>